<dbReference type="InterPro" id="IPR002525">
    <property type="entry name" value="Transp_IS110-like_N"/>
</dbReference>
<sequence length="371" mass="40892">MVSSVCEEREPGLSMVVIGVDAHKRSHTLVAVDGIGRKLAERTVGTTSEDHLKIVEWAGQWPNARFAVEDCRHVTRRLERDLLSAGCAVARVPTHLMAASRRSGRAPGKSDPIDALAVAHAALREPDLAVAQLDGPTREVKLLVDYRHNLVEQRTELINRLRWHLHEIDPNLHVPARGLRRYCVIDELARRLAGRDGLVARIARELLARCRELTMQINALERELRDRVRVLAPTLLEVPGCGVLGAAVILGETAGAQRFRSKDAYARFSGTAPIPVWSGSSSGKVRLNRGGNRTINCALHMIAITQVRGIGPGKDYVDKLLARGKTRKEAIRLLRRRLSDVVFRALLADEHRAAPAKRPTTTESAPLPQAA</sequence>
<dbReference type="EMBL" id="PJMY01000003">
    <property type="protein sequence ID" value="PKV92554.1"/>
    <property type="molecule type" value="Genomic_DNA"/>
</dbReference>
<evidence type="ECO:0000313" key="7">
    <source>
        <dbReference type="Proteomes" id="UP000233750"/>
    </source>
</evidence>
<dbReference type="Proteomes" id="UP000233750">
    <property type="component" value="Unassembled WGS sequence"/>
</dbReference>
<dbReference type="InterPro" id="IPR047650">
    <property type="entry name" value="Transpos_IS110"/>
</dbReference>
<dbReference type="PANTHER" id="PTHR33055">
    <property type="entry name" value="TRANSPOSASE FOR INSERTION SEQUENCE ELEMENT IS1111A"/>
    <property type="match status" value="1"/>
</dbReference>
<dbReference type="GO" id="GO:0003677">
    <property type="term" value="F:DNA binding"/>
    <property type="evidence" value="ECO:0007669"/>
    <property type="project" value="InterPro"/>
</dbReference>
<evidence type="ECO:0000259" key="1">
    <source>
        <dbReference type="Pfam" id="PF01548"/>
    </source>
</evidence>
<dbReference type="AlphaFoldDB" id="A0A2N3WN29"/>
<evidence type="ECO:0000313" key="4">
    <source>
        <dbReference type="EMBL" id="PKV92554.1"/>
    </source>
</evidence>
<dbReference type="PANTHER" id="PTHR33055:SF16">
    <property type="entry name" value="TRANSPOSASE FOR INSERTION SEQUENCE ELEMENT IS1547"/>
    <property type="match status" value="1"/>
</dbReference>
<dbReference type="GO" id="GO:0004803">
    <property type="term" value="F:transposase activity"/>
    <property type="evidence" value="ECO:0007669"/>
    <property type="project" value="InterPro"/>
</dbReference>
<dbReference type="Pfam" id="PF01548">
    <property type="entry name" value="DEDD_Tnp_IS110"/>
    <property type="match status" value="1"/>
</dbReference>
<evidence type="ECO:0000313" key="5">
    <source>
        <dbReference type="EMBL" id="PKV92876.1"/>
    </source>
</evidence>
<organism evidence="6 7">
    <name type="scientific">Amycolatopsis echigonensis</name>
    <dbReference type="NCBI Taxonomy" id="2576905"/>
    <lineage>
        <taxon>Bacteria</taxon>
        <taxon>Bacillati</taxon>
        <taxon>Actinomycetota</taxon>
        <taxon>Actinomycetes</taxon>
        <taxon>Pseudonocardiales</taxon>
        <taxon>Pseudonocardiaceae</taxon>
        <taxon>Amycolatopsis</taxon>
    </lineage>
</organism>
<proteinExistence type="predicted"/>
<evidence type="ECO:0000313" key="3">
    <source>
        <dbReference type="EMBL" id="PKV90305.1"/>
    </source>
</evidence>
<feature type="domain" description="Transposase IS116/IS110/IS902 C-terminal" evidence="2">
    <location>
        <begin position="234"/>
        <end position="308"/>
    </location>
</feature>
<dbReference type="GO" id="GO:0006313">
    <property type="term" value="P:DNA transposition"/>
    <property type="evidence" value="ECO:0007669"/>
    <property type="project" value="InterPro"/>
</dbReference>
<evidence type="ECO:0000313" key="6">
    <source>
        <dbReference type="EMBL" id="PKV95276.1"/>
    </source>
</evidence>
<keyword evidence="7" id="KW-1185">Reference proteome</keyword>
<dbReference type="Pfam" id="PF02371">
    <property type="entry name" value="Transposase_20"/>
    <property type="match status" value="1"/>
</dbReference>
<gene>
    <name evidence="3" type="ORF">ATK30_1050</name>
    <name evidence="4" type="ORF">ATK30_3372</name>
    <name evidence="5" type="ORF">ATK30_3707</name>
    <name evidence="6" type="ORF">ATK30_6190</name>
</gene>
<dbReference type="EMBL" id="PJMY01000003">
    <property type="protein sequence ID" value="PKV90305.1"/>
    <property type="molecule type" value="Genomic_DNA"/>
</dbReference>
<dbReference type="EMBL" id="PJMY01000003">
    <property type="protein sequence ID" value="PKV92876.1"/>
    <property type="molecule type" value="Genomic_DNA"/>
</dbReference>
<dbReference type="InterPro" id="IPR003346">
    <property type="entry name" value="Transposase_20"/>
</dbReference>
<dbReference type="NCBIfam" id="NF033542">
    <property type="entry name" value="transpos_IS110"/>
    <property type="match status" value="1"/>
</dbReference>
<protein>
    <submittedName>
        <fullName evidence="6">Transposase</fullName>
    </submittedName>
</protein>
<reference evidence="6 7" key="1">
    <citation type="submission" date="2017-12" db="EMBL/GenBank/DDBJ databases">
        <title>Sequencing the genomes of 1000 Actinobacteria strains.</title>
        <authorList>
            <person name="Klenk H.-P."/>
        </authorList>
    </citation>
    <scope>NUCLEOTIDE SEQUENCE [LARGE SCALE GENOMIC DNA]</scope>
    <source>
        <strain evidence="6 7">DSM 45165</strain>
    </source>
</reference>
<dbReference type="EMBL" id="PJMY01000003">
    <property type="protein sequence ID" value="PKV95276.1"/>
    <property type="molecule type" value="Genomic_DNA"/>
</dbReference>
<comment type="caution">
    <text evidence="6">The sequence shown here is derived from an EMBL/GenBank/DDBJ whole genome shotgun (WGS) entry which is preliminary data.</text>
</comment>
<evidence type="ECO:0000259" key="2">
    <source>
        <dbReference type="Pfam" id="PF02371"/>
    </source>
</evidence>
<name>A0A2N3WN29_9PSEU</name>
<accession>A0A2N3WN29</accession>
<feature type="domain" description="Transposase IS110-like N-terminal" evidence="1">
    <location>
        <begin position="18"/>
        <end position="169"/>
    </location>
</feature>